<dbReference type="InterPro" id="IPR028995">
    <property type="entry name" value="Glyco_hydro_57/38_cen_sf"/>
</dbReference>
<dbReference type="InterPro" id="IPR004300">
    <property type="entry name" value="Glyco_hydro_57_N"/>
</dbReference>
<feature type="domain" description="Glycoside hydrolase family 57 N-terminal" evidence="3">
    <location>
        <begin position="17"/>
        <end position="265"/>
    </location>
</feature>
<evidence type="ECO:0000256" key="1">
    <source>
        <dbReference type="ARBA" id="ARBA00006821"/>
    </source>
</evidence>
<dbReference type="AlphaFoldDB" id="A0A7J3XYS6"/>
<dbReference type="Gene3D" id="2.70.98.10">
    <property type="match status" value="1"/>
</dbReference>
<dbReference type="InterPro" id="IPR011330">
    <property type="entry name" value="Glyco_hydro/deAcase_b/a-brl"/>
</dbReference>
<dbReference type="SUPFAM" id="SSF88688">
    <property type="entry name" value="Families 57/38 glycoside transferase middle domain"/>
    <property type="match status" value="1"/>
</dbReference>
<evidence type="ECO:0000259" key="5">
    <source>
        <dbReference type="Pfam" id="PF09095"/>
    </source>
</evidence>
<feature type="domain" description="Alpha-amylase/4-alpha-glucanotransferase central" evidence="4">
    <location>
        <begin position="278"/>
        <end position="354"/>
    </location>
</feature>
<dbReference type="GO" id="GO:0005975">
    <property type="term" value="P:carbohydrate metabolic process"/>
    <property type="evidence" value="ECO:0007669"/>
    <property type="project" value="InterPro"/>
</dbReference>
<name>A0A7J3XYS6_9CREN</name>
<evidence type="ECO:0000259" key="3">
    <source>
        <dbReference type="Pfam" id="PF03065"/>
    </source>
</evidence>
<dbReference type="SUPFAM" id="SSF74650">
    <property type="entry name" value="Galactose mutarotase-like"/>
    <property type="match status" value="1"/>
</dbReference>
<dbReference type="Pfam" id="PF09095">
    <property type="entry name" value="AmyA-gluTrfs_C"/>
    <property type="match status" value="2"/>
</dbReference>
<dbReference type="PANTHER" id="PTHR36306">
    <property type="entry name" value="ALPHA-AMYLASE-RELATED-RELATED"/>
    <property type="match status" value="1"/>
</dbReference>
<dbReference type="InterPro" id="IPR015179">
    <property type="entry name" value="A-amylase/a-glucTrfase_C"/>
</dbReference>
<evidence type="ECO:0000259" key="4">
    <source>
        <dbReference type="Pfam" id="PF09094"/>
    </source>
</evidence>
<dbReference type="InterPro" id="IPR015178">
    <property type="entry name" value="A-amylase/a-glucTrfase_central"/>
</dbReference>
<dbReference type="Gene3D" id="3.20.110.20">
    <property type="match status" value="1"/>
</dbReference>
<proteinExistence type="inferred from homology"/>
<dbReference type="Pfam" id="PF03065">
    <property type="entry name" value="Glyco_hydro_57"/>
    <property type="match status" value="1"/>
</dbReference>
<dbReference type="GO" id="GO:0030246">
    <property type="term" value="F:carbohydrate binding"/>
    <property type="evidence" value="ECO:0007669"/>
    <property type="project" value="InterPro"/>
</dbReference>
<accession>A0A7J3XYS6</accession>
<dbReference type="PANTHER" id="PTHR36306:SF1">
    <property type="entry name" value="ALPHA-AMYLASE-RELATED"/>
    <property type="match status" value="1"/>
</dbReference>
<dbReference type="GO" id="GO:0003824">
    <property type="term" value="F:catalytic activity"/>
    <property type="evidence" value="ECO:0007669"/>
    <property type="project" value="InterPro"/>
</dbReference>
<sequence length="640" mass="74142">MPGFFVFAIHFHQPTGQLKKIHERVFENSYKLLTDVFKEFSELKFTIHVSGPLLLYASEHYPEWVSELAKLADYGVAEILGGSLGEAILPILPSGDRDLQLREYARLVERLLGVKPRGMWLPERVWEPDLVGYLARNGVEYVLVDDSTLLRTGRGGNDSLYPWLTEDSGYSVKVFFIDTALRYILPWEPPERVVGYMRERVGGLENPVLVWGSDAEKFGEWRDPGWARWWLHGFLNYMRVEKSIQMVHPYEYLKEHGVRGLIYLPPGSYDKMLEWSGGFFRNFIVKYAEVNNMHKKMLWVRRKLSEAGERLEDAWRSYLLAQCNDAYWHGLFGGVYLAHLRQAIYENYIKAERIAEEALGYYRGGEAKILLEDFDYDGLDELIVEREGYNLYIDLADGGSVFEFDVKKKGLEHNLQDTMSRYKEPYLEETWFRPDWYRRVSGRVHLWSTDTGLDDWLWNTPFRDLSDLALARFNLAYLDKEYLGLKSEGGFYVFGSKIADIEVEKRVRLLENGFAVDYAVRNVRGGSVRARVGFEYHLAPKFDRYGDREVHYKVGGELRGLREKFMGVGRSVELVSEFYPAVEVSSNRELNIWVAPLSTVARTEKGLLEMLQGVGVQFLDDVELAPGSEVKVSVETRVKW</sequence>
<dbReference type="InterPro" id="IPR014718">
    <property type="entry name" value="GH-type_carb-bd"/>
</dbReference>
<dbReference type="InterPro" id="IPR052046">
    <property type="entry name" value="GH57_Enzymes"/>
</dbReference>
<dbReference type="EMBL" id="DRYK01000030">
    <property type="protein sequence ID" value="HHP67609.1"/>
    <property type="molecule type" value="Genomic_DNA"/>
</dbReference>
<organism evidence="6">
    <name type="scientific">Thermogladius calderae</name>
    <dbReference type="NCBI Taxonomy" id="1200300"/>
    <lineage>
        <taxon>Archaea</taxon>
        <taxon>Thermoproteota</taxon>
        <taxon>Thermoprotei</taxon>
        <taxon>Desulfurococcales</taxon>
        <taxon>Desulfurococcaceae</taxon>
        <taxon>Thermogladius</taxon>
    </lineage>
</organism>
<reference evidence="6" key="1">
    <citation type="journal article" date="2020" name="mSystems">
        <title>Genome- and Community-Level Interaction Insights into Carbon Utilization and Element Cycling Functions of Hydrothermarchaeota in Hydrothermal Sediment.</title>
        <authorList>
            <person name="Zhou Z."/>
            <person name="Liu Y."/>
            <person name="Xu W."/>
            <person name="Pan J."/>
            <person name="Luo Z.H."/>
            <person name="Li M."/>
        </authorList>
    </citation>
    <scope>NUCLEOTIDE SEQUENCE [LARGE SCALE GENOMIC DNA]</scope>
    <source>
        <strain evidence="6">SpSt-110</strain>
    </source>
</reference>
<feature type="domain" description="Alpha-amylase/4-alpha-glucanotransferase C-terminal" evidence="5">
    <location>
        <begin position="373"/>
        <end position="428"/>
    </location>
</feature>
<evidence type="ECO:0000256" key="2">
    <source>
        <dbReference type="ARBA" id="ARBA00023277"/>
    </source>
</evidence>
<comment type="caution">
    <text evidence="6">The sequence shown here is derived from an EMBL/GenBank/DDBJ whole genome shotgun (WGS) entry which is preliminary data.</text>
</comment>
<dbReference type="SUPFAM" id="SSF88713">
    <property type="entry name" value="Glycoside hydrolase/deacetylase"/>
    <property type="match status" value="1"/>
</dbReference>
<protein>
    <submittedName>
        <fullName evidence="6">DUF1925 domain-containing protein</fullName>
    </submittedName>
</protein>
<feature type="domain" description="Alpha-amylase/4-alpha-glucanotransferase C-terminal" evidence="5">
    <location>
        <begin position="434"/>
        <end position="617"/>
    </location>
</feature>
<dbReference type="InterPro" id="IPR011013">
    <property type="entry name" value="Gal_mutarotase_sf_dom"/>
</dbReference>
<dbReference type="Pfam" id="PF09094">
    <property type="entry name" value="AmyA-A_glucT_m"/>
    <property type="match status" value="1"/>
</dbReference>
<comment type="similarity">
    <text evidence="1">Belongs to the glycosyl hydrolase 57 family.</text>
</comment>
<keyword evidence="2" id="KW-0119">Carbohydrate metabolism</keyword>
<evidence type="ECO:0000313" key="6">
    <source>
        <dbReference type="EMBL" id="HHP67609.1"/>
    </source>
</evidence>
<gene>
    <name evidence="6" type="ORF">ENM60_02290</name>
</gene>